<accession>A0A8J4Q4Z9</accession>
<comment type="caution">
    <text evidence="1">The sequence shown here is derived from an EMBL/GenBank/DDBJ whole genome shotgun (WGS) entry which is preliminary data.</text>
</comment>
<sequence>MNETTTTVFLSKFIWKKVIYFCLLGLDDTPKGGRLITKFSKDSKNILIKKDWILSLCCVSKLYFNITKDILNTLPFPNLSITLKKQQQPPPQHQNGNDDCLYSLFQHNKIPLHLNYTTTTLDDLNHIKGYFNQVVSFSADLRPLSEKGIDFNPFTNVQYMYIHPFDLTYQAVFRIMISALKPTLREIDIIMTDLDLKDPQGLLSFIETLDELDDLHIKWTIHSHLQSIKNLFNADDTETLTNVKLDVFHRYLSLNTTIQTQRYYLDNEFIQEIKDYATRLQRLNQQQTSIIKEYNNLFDRYK</sequence>
<evidence type="ECO:0000313" key="2">
    <source>
        <dbReference type="Proteomes" id="UP000695562"/>
    </source>
</evidence>
<dbReference type="AlphaFoldDB" id="A0A8J4Q4Z9"/>
<proteinExistence type="predicted"/>
<dbReference type="Proteomes" id="UP000695562">
    <property type="component" value="Unassembled WGS sequence"/>
</dbReference>
<reference evidence="1" key="1">
    <citation type="submission" date="2020-01" db="EMBL/GenBank/DDBJ databases">
        <title>Development of genomics and gene disruption for Polysphondylium violaceum indicates a role for the polyketide synthase stlB in stalk morphogenesis.</title>
        <authorList>
            <person name="Narita B."/>
            <person name="Kawabe Y."/>
            <person name="Kin K."/>
            <person name="Saito T."/>
            <person name="Gibbs R."/>
            <person name="Kuspa A."/>
            <person name="Muzny D."/>
            <person name="Queller D."/>
            <person name="Richards S."/>
            <person name="Strassman J."/>
            <person name="Sucgang R."/>
            <person name="Worley K."/>
            <person name="Schaap P."/>
        </authorList>
    </citation>
    <scope>NUCLEOTIDE SEQUENCE</scope>
    <source>
        <strain evidence="1">QSvi11</strain>
    </source>
</reference>
<name>A0A8J4Q4Z9_9MYCE</name>
<organism evidence="1 2">
    <name type="scientific">Polysphondylium violaceum</name>
    <dbReference type="NCBI Taxonomy" id="133409"/>
    <lineage>
        <taxon>Eukaryota</taxon>
        <taxon>Amoebozoa</taxon>
        <taxon>Evosea</taxon>
        <taxon>Eumycetozoa</taxon>
        <taxon>Dictyostelia</taxon>
        <taxon>Dictyosteliales</taxon>
        <taxon>Dictyosteliaceae</taxon>
        <taxon>Polysphondylium</taxon>
    </lineage>
</organism>
<dbReference type="EMBL" id="AJWJ01000005">
    <property type="protein sequence ID" value="KAF2078417.1"/>
    <property type="molecule type" value="Genomic_DNA"/>
</dbReference>
<protein>
    <submittedName>
        <fullName evidence="1">Uncharacterized protein</fullName>
    </submittedName>
</protein>
<gene>
    <name evidence="1" type="ORF">CYY_000284</name>
</gene>
<evidence type="ECO:0000313" key="1">
    <source>
        <dbReference type="EMBL" id="KAF2078417.1"/>
    </source>
</evidence>
<keyword evidence="2" id="KW-1185">Reference proteome</keyword>